<dbReference type="EMBL" id="CP036298">
    <property type="protein sequence ID" value="QDV26977.1"/>
    <property type="molecule type" value="Genomic_DNA"/>
</dbReference>
<reference evidence="1 2" key="1">
    <citation type="submission" date="2019-02" db="EMBL/GenBank/DDBJ databases">
        <title>Deep-cultivation of Planctomycetes and their phenomic and genomic characterization uncovers novel biology.</title>
        <authorList>
            <person name="Wiegand S."/>
            <person name="Jogler M."/>
            <person name="Boedeker C."/>
            <person name="Pinto D."/>
            <person name="Vollmers J."/>
            <person name="Rivas-Marin E."/>
            <person name="Kohn T."/>
            <person name="Peeters S.H."/>
            <person name="Heuer A."/>
            <person name="Rast P."/>
            <person name="Oberbeckmann S."/>
            <person name="Bunk B."/>
            <person name="Jeske O."/>
            <person name="Meyerdierks A."/>
            <person name="Storesund J.E."/>
            <person name="Kallscheuer N."/>
            <person name="Luecker S."/>
            <person name="Lage O.M."/>
            <person name="Pohl T."/>
            <person name="Merkel B.J."/>
            <person name="Hornburger P."/>
            <person name="Mueller R.-W."/>
            <person name="Bruemmer F."/>
            <person name="Labrenz M."/>
            <person name="Spormann A.M."/>
            <person name="Op den Camp H."/>
            <person name="Overmann J."/>
            <person name="Amann R."/>
            <person name="Jetten M.S.M."/>
            <person name="Mascher T."/>
            <person name="Medema M.H."/>
            <person name="Devos D.P."/>
            <person name="Kaster A.-K."/>
            <person name="Ovreas L."/>
            <person name="Rohde M."/>
            <person name="Galperin M.Y."/>
            <person name="Jogler C."/>
        </authorList>
    </citation>
    <scope>NUCLEOTIDE SEQUENCE [LARGE SCALE GENOMIC DNA]</scope>
    <source>
        <strain evidence="1 2">Q31a</strain>
    </source>
</reference>
<proteinExistence type="predicted"/>
<gene>
    <name evidence="1" type="ORF">Q31a_53570</name>
</gene>
<dbReference type="AlphaFoldDB" id="A0A518GEJ5"/>
<dbReference type="Proteomes" id="UP000318017">
    <property type="component" value="Chromosome"/>
</dbReference>
<accession>A0A518GEJ5</accession>
<sequence length="89" mass="9466">MAGKQLGSICDATFSAEASEEIAEMSKARGAEIRPQGEAGHLESVEDMGSLMHVPGECRSGLRPNTLSLRPCPMSRPLVRPPTAEFLLG</sequence>
<organism evidence="1 2">
    <name type="scientific">Aureliella helgolandensis</name>
    <dbReference type="NCBI Taxonomy" id="2527968"/>
    <lineage>
        <taxon>Bacteria</taxon>
        <taxon>Pseudomonadati</taxon>
        <taxon>Planctomycetota</taxon>
        <taxon>Planctomycetia</taxon>
        <taxon>Pirellulales</taxon>
        <taxon>Pirellulaceae</taxon>
        <taxon>Aureliella</taxon>
    </lineage>
</organism>
<keyword evidence="2" id="KW-1185">Reference proteome</keyword>
<name>A0A518GEJ5_9BACT</name>
<evidence type="ECO:0000313" key="2">
    <source>
        <dbReference type="Proteomes" id="UP000318017"/>
    </source>
</evidence>
<protein>
    <submittedName>
        <fullName evidence="1">Uncharacterized protein</fullName>
    </submittedName>
</protein>
<evidence type="ECO:0000313" key="1">
    <source>
        <dbReference type="EMBL" id="QDV26977.1"/>
    </source>
</evidence>
<dbReference type="KEGG" id="ahel:Q31a_53570"/>